<dbReference type="PROSITE" id="PS50893">
    <property type="entry name" value="ABC_TRANSPORTER_2"/>
    <property type="match status" value="1"/>
</dbReference>
<dbReference type="InterPro" id="IPR027417">
    <property type="entry name" value="P-loop_NTPase"/>
</dbReference>
<evidence type="ECO:0000313" key="5">
    <source>
        <dbReference type="Proteomes" id="UP000521872"/>
    </source>
</evidence>
<dbReference type="EMBL" id="JAACJL010000034">
    <property type="protein sequence ID" value="KAF4615700.1"/>
    <property type="molecule type" value="Genomic_DNA"/>
</dbReference>
<dbReference type="PANTHER" id="PTHR43394">
    <property type="entry name" value="ATP-DEPENDENT PERMEASE MDL1, MITOCHONDRIAL"/>
    <property type="match status" value="1"/>
</dbReference>
<dbReference type="GO" id="GO:0005524">
    <property type="term" value="F:ATP binding"/>
    <property type="evidence" value="ECO:0007669"/>
    <property type="project" value="UniProtKB-KW"/>
</dbReference>
<keyword evidence="5" id="KW-1185">Reference proteome</keyword>
<dbReference type="AlphaFoldDB" id="A0A8H4QS26"/>
<comment type="caution">
    <text evidence="4">The sequence shown here is derived from an EMBL/GenBank/DDBJ whole genome shotgun (WGS) entry which is preliminary data.</text>
</comment>
<organism evidence="4 5">
    <name type="scientific">Agrocybe pediades</name>
    <dbReference type="NCBI Taxonomy" id="84607"/>
    <lineage>
        <taxon>Eukaryota</taxon>
        <taxon>Fungi</taxon>
        <taxon>Dikarya</taxon>
        <taxon>Basidiomycota</taxon>
        <taxon>Agaricomycotina</taxon>
        <taxon>Agaricomycetes</taxon>
        <taxon>Agaricomycetidae</taxon>
        <taxon>Agaricales</taxon>
        <taxon>Agaricineae</taxon>
        <taxon>Strophariaceae</taxon>
        <taxon>Agrocybe</taxon>
    </lineage>
</organism>
<dbReference type="SMART" id="SM00382">
    <property type="entry name" value="AAA"/>
    <property type="match status" value="1"/>
</dbReference>
<dbReference type="Gene3D" id="3.40.50.300">
    <property type="entry name" value="P-loop containing nucleotide triphosphate hydrolases"/>
    <property type="match status" value="1"/>
</dbReference>
<evidence type="ECO:0000256" key="2">
    <source>
        <dbReference type="ARBA" id="ARBA00022840"/>
    </source>
</evidence>
<protein>
    <recommendedName>
        <fullName evidence="3">ABC transporter domain-containing protein</fullName>
    </recommendedName>
</protein>
<gene>
    <name evidence="4" type="ORF">D9613_012522</name>
</gene>
<evidence type="ECO:0000313" key="4">
    <source>
        <dbReference type="EMBL" id="KAF4615700.1"/>
    </source>
</evidence>
<reference evidence="4 5" key="1">
    <citation type="submission" date="2019-12" db="EMBL/GenBank/DDBJ databases">
        <authorList>
            <person name="Floudas D."/>
            <person name="Bentzer J."/>
            <person name="Ahren D."/>
            <person name="Johansson T."/>
            <person name="Persson P."/>
            <person name="Tunlid A."/>
        </authorList>
    </citation>
    <scope>NUCLEOTIDE SEQUENCE [LARGE SCALE GENOMIC DNA]</scope>
    <source>
        <strain evidence="4 5">CBS 102.39</strain>
    </source>
</reference>
<accession>A0A8H4QS26</accession>
<dbReference type="InterPro" id="IPR003439">
    <property type="entry name" value="ABC_transporter-like_ATP-bd"/>
</dbReference>
<evidence type="ECO:0000256" key="1">
    <source>
        <dbReference type="ARBA" id="ARBA00022741"/>
    </source>
</evidence>
<dbReference type="GO" id="GO:0015421">
    <property type="term" value="F:ABC-type oligopeptide transporter activity"/>
    <property type="evidence" value="ECO:0007669"/>
    <property type="project" value="TreeGrafter"/>
</dbReference>
<dbReference type="GO" id="GO:0016887">
    <property type="term" value="F:ATP hydrolysis activity"/>
    <property type="evidence" value="ECO:0007669"/>
    <property type="project" value="InterPro"/>
</dbReference>
<proteinExistence type="predicted"/>
<dbReference type="SUPFAM" id="SSF52540">
    <property type="entry name" value="P-loop containing nucleoside triphosphate hydrolases"/>
    <property type="match status" value="1"/>
</dbReference>
<feature type="domain" description="ABC transporter" evidence="3">
    <location>
        <begin position="415"/>
        <end position="684"/>
    </location>
</feature>
<keyword evidence="1" id="KW-0547">Nucleotide-binding</keyword>
<name>A0A8H4QS26_9AGAR</name>
<evidence type="ECO:0000259" key="3">
    <source>
        <dbReference type="PROSITE" id="PS50893"/>
    </source>
</evidence>
<keyword evidence="2" id="KW-0067">ATP-binding</keyword>
<dbReference type="InterPro" id="IPR039421">
    <property type="entry name" value="Type_1_exporter"/>
</dbReference>
<dbReference type="Pfam" id="PF00005">
    <property type="entry name" value="ABC_tran"/>
    <property type="match status" value="1"/>
</dbReference>
<dbReference type="Proteomes" id="UP000521872">
    <property type="component" value="Unassembled WGS sequence"/>
</dbReference>
<dbReference type="InterPro" id="IPR003593">
    <property type="entry name" value="AAA+_ATPase"/>
</dbReference>
<dbReference type="PANTHER" id="PTHR43394:SF1">
    <property type="entry name" value="ATP-BINDING CASSETTE SUB-FAMILY B MEMBER 10, MITOCHONDRIAL"/>
    <property type="match status" value="1"/>
</dbReference>
<sequence>MPSNQTEKSAAAGTSSNITITEHQVGAWKFKLADHSESSSSFNPVDKWNDFVSSIPLLRKLLRDVTSVAPGLFSLYLVCMVWQGVEGSLMMHLSNQLLKMIEVGIVTGEYDTWRITIAIIIRLLCTVLVTYLQSYGSRILDLLDGAVTRHFELMILKAELRMDLSSTRQSESTQGVTAAQAWKALEGILDFIRVLISTSSELFLIFYISSSSGGFLFALLCISRPLASTVLSKSFFFYVDIGKKVTFAFVNNPYYRRLAALKKFSGSENKQDIISGNMGGWIISEMQKTHSRLGTVSNKHPASLYEENSTKSVTNAIEAILGDLPLIYCAINALRHPGTTSIASLAILQQSTLSLRSSFGMFSYVANGIRTNVASLRGLYALTEVPPMGTMSGGKIPYPPARPESKTDLAKGMSLELRNVSFSYPGEQKSIPALTNVSIRIPAGCLVVIVGANGSGKSTLIRILSRLYDPTSGELLIDGLPAPEYRVEDLHEASVLLSQESKLYPLSLAENIGLGYPEHVEDEEMILDAAKKGGALKVIENLKDGLQTTLDPCIDTFHYNLIDNPKHPLYLEMESLPKKIDISGGEKQKIIASRAFMRFNSSKVKFVAVDEPSSALDAEAEFALFNNLRAARQGKTMIMVTHRFGNLTRNADLIICMKDGSLVECGTHSELMKKQGEYANLYSIQAEAFS</sequence>